<dbReference type="SUPFAM" id="SSF49265">
    <property type="entry name" value="Fibronectin type III"/>
    <property type="match status" value="1"/>
</dbReference>
<dbReference type="RefSeq" id="WP_191101017.1">
    <property type="nucleotide sequence ID" value="NZ_JACXXH010000002.1"/>
</dbReference>
<accession>A0ABR8LUK8</accession>
<dbReference type="InterPro" id="IPR036116">
    <property type="entry name" value="FN3_sf"/>
</dbReference>
<evidence type="ECO:0000256" key="1">
    <source>
        <dbReference type="ARBA" id="ARBA00022729"/>
    </source>
</evidence>
<feature type="chain" id="PRO_5045833188" evidence="2">
    <location>
        <begin position="21"/>
        <end position="319"/>
    </location>
</feature>
<feature type="signal peptide" evidence="2">
    <location>
        <begin position="1"/>
        <end position="20"/>
    </location>
</feature>
<protein>
    <submittedName>
        <fullName evidence="4">T9SS type A sorting domain-containing protein</fullName>
    </submittedName>
</protein>
<feature type="domain" description="Secretion system C-terminal sorting" evidence="3">
    <location>
        <begin position="248"/>
        <end position="316"/>
    </location>
</feature>
<name>A0ABR8LUK8_9FLAO</name>
<dbReference type="Pfam" id="PF18962">
    <property type="entry name" value="Por_Secre_tail"/>
    <property type="match status" value="1"/>
</dbReference>
<dbReference type="Proteomes" id="UP000627521">
    <property type="component" value="Unassembled WGS sequence"/>
</dbReference>
<evidence type="ECO:0000256" key="2">
    <source>
        <dbReference type="SAM" id="SignalP"/>
    </source>
</evidence>
<keyword evidence="1 2" id="KW-0732">Signal</keyword>
<proteinExistence type="predicted"/>
<dbReference type="NCBIfam" id="TIGR04183">
    <property type="entry name" value="Por_Secre_tail"/>
    <property type="match status" value="1"/>
</dbReference>
<evidence type="ECO:0000313" key="4">
    <source>
        <dbReference type="EMBL" id="MBD3862649.1"/>
    </source>
</evidence>
<sequence length="319" mass="34383">MKKITFLLIICLTLTNWSFSQCTTQGFFWPDEDVNISPVPGAQTIATNNYADNEYSIITGIVPGETYTVTAAMYITVTESDATTVINHGANSVTFTAGAGVTSIYCFWTIDAACTGGGFTDILTEIECTTCTCTETAIPACTTPIAPVNGELYAATTTSTVDGSREVAFSWNAIPGALSYQITFDGVVLGSTPNAAVNIYGLNYDTTYTWSVTPINCFGTATGCATYTFKTEDALSTDEFRLDNSFSIYPNPAKDVIIIKTDLTIASVEIYNQLGQLVINRKGADITENLINVASLNNGIYIMTITTQDKKQTLKFVKE</sequence>
<evidence type="ECO:0000313" key="5">
    <source>
        <dbReference type="Proteomes" id="UP000627521"/>
    </source>
</evidence>
<gene>
    <name evidence="4" type="ORF">IEG06_04240</name>
</gene>
<dbReference type="InterPro" id="IPR026444">
    <property type="entry name" value="Secre_tail"/>
</dbReference>
<reference evidence="4 5" key="1">
    <citation type="submission" date="2020-09" db="EMBL/GenBank/DDBJ databases">
        <title>Bacillus nautilus sp. nov., Chryseoglobus crepusculi sp. nov, and Psychrobacter noctis sp. nov., isolated from deep-sea sponges from the equatorial Atlantic.</title>
        <authorList>
            <person name="Stennett H.L."/>
            <person name="Williams S.E."/>
        </authorList>
    </citation>
    <scope>NUCLEOTIDE SEQUENCE [LARGE SCALE GENOMIC DNA]</scope>
    <source>
        <strain evidence="4 5">28M-24</strain>
    </source>
</reference>
<dbReference type="EMBL" id="JACXXH010000002">
    <property type="protein sequence ID" value="MBD3862649.1"/>
    <property type="molecule type" value="Genomic_DNA"/>
</dbReference>
<evidence type="ECO:0000259" key="3">
    <source>
        <dbReference type="Pfam" id="PF18962"/>
    </source>
</evidence>
<organism evidence="4 5">
    <name type="scientific">Olleya marilimosa</name>
    <dbReference type="NCBI Taxonomy" id="272164"/>
    <lineage>
        <taxon>Bacteria</taxon>
        <taxon>Pseudomonadati</taxon>
        <taxon>Bacteroidota</taxon>
        <taxon>Flavobacteriia</taxon>
        <taxon>Flavobacteriales</taxon>
        <taxon>Flavobacteriaceae</taxon>
    </lineage>
</organism>
<keyword evidence="5" id="KW-1185">Reference proteome</keyword>
<comment type="caution">
    <text evidence="4">The sequence shown here is derived from an EMBL/GenBank/DDBJ whole genome shotgun (WGS) entry which is preliminary data.</text>
</comment>